<evidence type="ECO:0000256" key="1">
    <source>
        <dbReference type="ARBA" id="ARBA00000085"/>
    </source>
</evidence>
<dbReference type="Gene3D" id="1.25.40.10">
    <property type="entry name" value="Tetratricopeptide repeat domain"/>
    <property type="match status" value="2"/>
</dbReference>
<dbReference type="SUPFAM" id="SSF47384">
    <property type="entry name" value="Homodimeric domain of signal transducing histidine kinase"/>
    <property type="match status" value="1"/>
</dbReference>
<evidence type="ECO:0000256" key="3">
    <source>
        <dbReference type="ARBA" id="ARBA00022553"/>
    </source>
</evidence>
<keyword evidence="11" id="KW-1185">Reference proteome</keyword>
<dbReference type="EMBL" id="FMXE01000043">
    <property type="protein sequence ID" value="SDA95252.1"/>
    <property type="molecule type" value="Genomic_DNA"/>
</dbReference>
<keyword evidence="8" id="KW-0472">Membrane</keyword>
<keyword evidence="6" id="KW-0902">Two-component regulatory system</keyword>
<dbReference type="InterPro" id="IPR003661">
    <property type="entry name" value="HisK_dim/P_dom"/>
</dbReference>
<evidence type="ECO:0000256" key="4">
    <source>
        <dbReference type="ARBA" id="ARBA00022679"/>
    </source>
</evidence>
<feature type="coiled-coil region" evidence="7">
    <location>
        <begin position="319"/>
        <end position="346"/>
    </location>
</feature>
<dbReference type="GO" id="GO:0000155">
    <property type="term" value="F:phosphorelay sensor kinase activity"/>
    <property type="evidence" value="ECO:0007669"/>
    <property type="project" value="InterPro"/>
</dbReference>
<keyword evidence="8" id="KW-1133">Transmembrane helix</keyword>
<evidence type="ECO:0000256" key="5">
    <source>
        <dbReference type="ARBA" id="ARBA00022777"/>
    </source>
</evidence>
<dbReference type="STRING" id="279824.SAMN03080617_04030"/>
<dbReference type="CDD" id="cd00082">
    <property type="entry name" value="HisKA"/>
    <property type="match status" value="1"/>
</dbReference>
<dbReference type="AlphaFoldDB" id="A0A1G5ZKX1"/>
<dbReference type="Gene3D" id="1.10.287.130">
    <property type="match status" value="1"/>
</dbReference>
<dbReference type="Pfam" id="PF02518">
    <property type="entry name" value="HATPase_c"/>
    <property type="match status" value="1"/>
</dbReference>
<reference evidence="11" key="1">
    <citation type="submission" date="2016-10" db="EMBL/GenBank/DDBJ databases">
        <authorList>
            <person name="Varghese N."/>
            <person name="Submissions S."/>
        </authorList>
    </citation>
    <scope>NUCLEOTIDE SEQUENCE [LARGE SCALE GENOMIC DNA]</scope>
    <source>
        <strain evidence="11">DSM 22703</strain>
    </source>
</reference>
<feature type="domain" description="Histidine kinase" evidence="9">
    <location>
        <begin position="431"/>
        <end position="643"/>
    </location>
</feature>
<dbReference type="OrthoDB" id="1269247at2"/>
<comment type="catalytic activity">
    <reaction evidence="1">
        <text>ATP + protein L-histidine = ADP + protein N-phospho-L-histidine.</text>
        <dbReference type="EC" id="2.7.13.3"/>
    </reaction>
</comment>
<evidence type="ECO:0000256" key="7">
    <source>
        <dbReference type="SAM" id="Coils"/>
    </source>
</evidence>
<dbReference type="SMART" id="SM00388">
    <property type="entry name" value="HisKA"/>
    <property type="match status" value="1"/>
</dbReference>
<evidence type="ECO:0000256" key="6">
    <source>
        <dbReference type="ARBA" id="ARBA00023012"/>
    </source>
</evidence>
<dbReference type="SMART" id="SM00387">
    <property type="entry name" value="HATPase_c"/>
    <property type="match status" value="1"/>
</dbReference>
<dbReference type="InterPro" id="IPR050736">
    <property type="entry name" value="Sensor_HK_Regulatory"/>
</dbReference>
<dbReference type="Pfam" id="PF13424">
    <property type="entry name" value="TPR_12"/>
    <property type="match status" value="1"/>
</dbReference>
<proteinExistence type="predicted"/>
<dbReference type="PROSITE" id="PS50109">
    <property type="entry name" value="HIS_KIN"/>
    <property type="match status" value="1"/>
</dbReference>
<protein>
    <recommendedName>
        <fullName evidence="2">histidine kinase</fullName>
        <ecNumber evidence="2">2.7.13.3</ecNumber>
    </recommendedName>
</protein>
<dbReference type="RefSeq" id="WP_092734294.1">
    <property type="nucleotide sequence ID" value="NZ_FMXE01000043.1"/>
</dbReference>
<dbReference type="Gene3D" id="3.30.565.10">
    <property type="entry name" value="Histidine kinase-like ATPase, C-terminal domain"/>
    <property type="match status" value="1"/>
</dbReference>
<dbReference type="PANTHER" id="PTHR43711">
    <property type="entry name" value="TWO-COMPONENT HISTIDINE KINASE"/>
    <property type="match status" value="1"/>
</dbReference>
<accession>A0A1G5ZKX1</accession>
<dbReference type="InterPro" id="IPR036097">
    <property type="entry name" value="HisK_dim/P_sf"/>
</dbReference>
<dbReference type="SMART" id="SM00028">
    <property type="entry name" value="TPR"/>
    <property type="match status" value="4"/>
</dbReference>
<dbReference type="PRINTS" id="PR00344">
    <property type="entry name" value="BCTRLSENSOR"/>
</dbReference>
<evidence type="ECO:0000313" key="10">
    <source>
        <dbReference type="EMBL" id="SDA95252.1"/>
    </source>
</evidence>
<dbReference type="SUPFAM" id="SSF55874">
    <property type="entry name" value="ATPase domain of HSP90 chaperone/DNA topoisomerase II/histidine kinase"/>
    <property type="match status" value="1"/>
</dbReference>
<dbReference type="InterPro" id="IPR036890">
    <property type="entry name" value="HATPase_C_sf"/>
</dbReference>
<dbReference type="InterPro" id="IPR005467">
    <property type="entry name" value="His_kinase_dom"/>
</dbReference>
<dbReference type="EC" id="2.7.13.3" evidence="2"/>
<organism evidence="10 11">
    <name type="scientific">Algoriphagus alkaliphilus</name>
    <dbReference type="NCBI Taxonomy" id="279824"/>
    <lineage>
        <taxon>Bacteria</taxon>
        <taxon>Pseudomonadati</taxon>
        <taxon>Bacteroidota</taxon>
        <taxon>Cytophagia</taxon>
        <taxon>Cytophagales</taxon>
        <taxon>Cyclobacteriaceae</taxon>
        <taxon>Algoriphagus</taxon>
    </lineage>
</organism>
<dbReference type="InterPro" id="IPR011990">
    <property type="entry name" value="TPR-like_helical_dom_sf"/>
</dbReference>
<evidence type="ECO:0000313" key="11">
    <source>
        <dbReference type="Proteomes" id="UP000198756"/>
    </source>
</evidence>
<gene>
    <name evidence="10" type="ORF">SAMN03080617_04030</name>
</gene>
<dbReference type="Pfam" id="PF00512">
    <property type="entry name" value="HisKA"/>
    <property type="match status" value="1"/>
</dbReference>
<feature type="transmembrane region" description="Helical" evidence="8">
    <location>
        <begin position="358"/>
        <end position="375"/>
    </location>
</feature>
<keyword evidence="5 10" id="KW-0418">Kinase</keyword>
<evidence type="ECO:0000256" key="2">
    <source>
        <dbReference type="ARBA" id="ARBA00012438"/>
    </source>
</evidence>
<dbReference type="InterPro" id="IPR019734">
    <property type="entry name" value="TPR_rpt"/>
</dbReference>
<dbReference type="Proteomes" id="UP000198756">
    <property type="component" value="Unassembled WGS sequence"/>
</dbReference>
<keyword evidence="3" id="KW-0597">Phosphoprotein</keyword>
<keyword evidence="4" id="KW-0808">Transferase</keyword>
<keyword evidence="8" id="KW-0812">Transmembrane</keyword>
<dbReference type="PANTHER" id="PTHR43711:SF28">
    <property type="entry name" value="SENSOR HISTIDINE KINASE YXDK"/>
    <property type="match status" value="1"/>
</dbReference>
<evidence type="ECO:0000256" key="8">
    <source>
        <dbReference type="SAM" id="Phobius"/>
    </source>
</evidence>
<dbReference type="InterPro" id="IPR003594">
    <property type="entry name" value="HATPase_dom"/>
</dbReference>
<keyword evidence="7" id="KW-0175">Coiled coil</keyword>
<dbReference type="InterPro" id="IPR004358">
    <property type="entry name" value="Sig_transdc_His_kin-like_C"/>
</dbReference>
<dbReference type="SUPFAM" id="SSF48452">
    <property type="entry name" value="TPR-like"/>
    <property type="match status" value="1"/>
</dbReference>
<name>A0A1G5ZKX1_9BACT</name>
<evidence type="ECO:0000259" key="9">
    <source>
        <dbReference type="PROSITE" id="PS50109"/>
    </source>
</evidence>
<sequence length="643" mass="73323">MLVLFFVLWTTFQSPQAFPDSIQNLVSKTENDSLKAVLFYDLGKHYYGIDQDTAIFFAKSAIRFAEKLGLEKIKGNALNIMGVAQLIRSDYEDALKTHLQALKIREALKDSTGMLESNLNIGNVYYRNGEMAKAAEMYQKALVYGLAIKNLRGQSLIYNNLGNYHKDRWTQNQDQKDLDLALSYLQKSLQIKEELKDSHGLVNTLTQLAELNMSDRGKASGYLLRALDIAEANQDVENKINVLNELSNYFLQGKDYAKVKEYALKSYQLAKDASSHFYISTTAEYLVAAALGQNDYKAAYEYLVVKKASDEALFNDNRQKVREELLIQYETERKELENQQLIQDQEYLDLSLRRRNELLIGSGLLLIAFGTLFWFQKKNHLKLKNAHVQLENAHVLAKEQNRRIQSQADHWNETNQALTKANQFRDKIFSVISHDLRAPFSSLHSIIQLWDKKLLSQDELQEVMPLIARDTHSLSQMLNNLLIWSREQMGVEEVQLSTFKLGELVNENVELLISQINLKNLDFSHENQTELEVHSDRERLSFIVRNILMNAIKFSPERGKIRVDYPNGSEIRITDSGQGIEPEILSKLFSDRVNSQKGTAGESGTGIGLMLSKEFADSLGAEILVESEVGVGTSFRVLLKQKT</sequence>